<gene>
    <name evidence="3" type="ORF">C3942_16165</name>
</gene>
<comment type="caution">
    <text evidence="1">Lacks conserved residue(s) required for the propagation of feature annotation.</text>
</comment>
<keyword evidence="1" id="KW-0472">Membrane</keyword>
<dbReference type="Proteomes" id="UP000238220">
    <property type="component" value="Unassembled WGS sequence"/>
</dbReference>
<keyword evidence="1" id="KW-1133">Transmembrane helix</keyword>
<name>A0A2S5TDF1_9GAMM</name>
<accession>A0A2S5TDF1</accession>
<feature type="compositionally biased region" description="Low complexity" evidence="2">
    <location>
        <begin position="260"/>
        <end position="271"/>
    </location>
</feature>
<evidence type="ECO:0000256" key="2">
    <source>
        <dbReference type="SAM" id="MobiDB-lite"/>
    </source>
</evidence>
<keyword evidence="1" id="KW-1003">Cell membrane</keyword>
<proteinExistence type="inferred from homology"/>
<dbReference type="RefSeq" id="WP_104231396.1">
    <property type="nucleotide sequence ID" value="NZ_PSNW01000009.1"/>
</dbReference>
<evidence type="ECO:0000256" key="1">
    <source>
        <dbReference type="RuleBase" id="RU363076"/>
    </source>
</evidence>
<dbReference type="GO" id="GO:0005886">
    <property type="term" value="C:plasma membrane"/>
    <property type="evidence" value="ECO:0007669"/>
    <property type="project" value="UniProtKB-SubCell"/>
</dbReference>
<feature type="transmembrane region" description="Helical" evidence="1">
    <location>
        <begin position="226"/>
        <end position="245"/>
    </location>
</feature>
<comment type="subcellular location">
    <subcellularLocation>
        <location evidence="1">Cell membrane</location>
        <topology evidence="1">Multi-pass membrane protein</topology>
    </subcellularLocation>
</comment>
<reference evidence="3 4" key="1">
    <citation type="submission" date="2018-02" db="EMBL/GenBank/DDBJ databases">
        <title>Genome sequencing of Solimonas sp. HR-BB.</title>
        <authorList>
            <person name="Lee Y."/>
            <person name="Jeon C.O."/>
        </authorList>
    </citation>
    <scope>NUCLEOTIDE SEQUENCE [LARGE SCALE GENOMIC DNA]</scope>
    <source>
        <strain evidence="3 4">HR-BB</strain>
    </source>
</reference>
<protein>
    <recommendedName>
        <fullName evidence="1">SURF1-like protein</fullName>
    </recommendedName>
</protein>
<dbReference type="AlphaFoldDB" id="A0A2S5TDF1"/>
<dbReference type="Pfam" id="PF02104">
    <property type="entry name" value="SURF1"/>
    <property type="match status" value="1"/>
</dbReference>
<keyword evidence="4" id="KW-1185">Reference proteome</keyword>
<dbReference type="OrthoDB" id="9789940at2"/>
<organism evidence="3 4">
    <name type="scientific">Solimonas fluminis</name>
    <dbReference type="NCBI Taxonomy" id="2086571"/>
    <lineage>
        <taxon>Bacteria</taxon>
        <taxon>Pseudomonadati</taxon>
        <taxon>Pseudomonadota</taxon>
        <taxon>Gammaproteobacteria</taxon>
        <taxon>Nevskiales</taxon>
        <taxon>Nevskiaceae</taxon>
        <taxon>Solimonas</taxon>
    </lineage>
</organism>
<feature type="region of interest" description="Disordered" evidence="2">
    <location>
        <begin position="260"/>
        <end position="285"/>
    </location>
</feature>
<sequence>MAVGHGLRVLALGVVALGAAAGSSWYGLQQQKQAAVAAGDLALYEAAQGRTPLVLTSNTSALEGEVELGSVSGSLVADRQLRVPRQLADGRKGYDLWLALSYTPGEGDASEAGEFVIVNRGWISEAASADPAKLAITASETQLAGYWVPLPLASEQEVSREFCLETTWPKTLANPLPSFGDMKCLFNSQQIAQGLLMLNTDLGDGLDRDWLGQRRAVVKGYQTGSYAGFGGAALALLLWLGFAIFGRPRAAPAAAASATAATPAGDAAAPSKGHHPHAPLGKIQR</sequence>
<comment type="similarity">
    <text evidence="1">Belongs to the SURF1 family.</text>
</comment>
<dbReference type="InterPro" id="IPR002994">
    <property type="entry name" value="Surf1/Shy1"/>
</dbReference>
<dbReference type="EMBL" id="PSNW01000009">
    <property type="protein sequence ID" value="PPE72952.1"/>
    <property type="molecule type" value="Genomic_DNA"/>
</dbReference>
<comment type="caution">
    <text evidence="3">The sequence shown here is derived from an EMBL/GenBank/DDBJ whole genome shotgun (WGS) entry which is preliminary data.</text>
</comment>
<keyword evidence="1" id="KW-0812">Transmembrane</keyword>
<evidence type="ECO:0000313" key="3">
    <source>
        <dbReference type="EMBL" id="PPE72952.1"/>
    </source>
</evidence>
<evidence type="ECO:0000313" key="4">
    <source>
        <dbReference type="Proteomes" id="UP000238220"/>
    </source>
</evidence>